<reference evidence="1 2" key="1">
    <citation type="submission" date="2015-01" db="EMBL/GenBank/DDBJ databases">
        <title>Evolution of Trichinella species and genotypes.</title>
        <authorList>
            <person name="Korhonen P.K."/>
            <person name="Edoardo P."/>
            <person name="Giuseppe L.R."/>
            <person name="Gasser R.B."/>
        </authorList>
    </citation>
    <scope>NUCLEOTIDE SEQUENCE [LARGE SCALE GENOMIC DNA]</scope>
    <source>
        <strain evidence="1">ISS37</strain>
    </source>
</reference>
<evidence type="ECO:0000313" key="2">
    <source>
        <dbReference type="Proteomes" id="UP000054630"/>
    </source>
</evidence>
<comment type="caution">
    <text evidence="1">The sequence shown here is derived from an EMBL/GenBank/DDBJ whole genome shotgun (WGS) entry which is preliminary data.</text>
</comment>
<name>A0A0V0RZ91_9BILA</name>
<evidence type="ECO:0000313" key="1">
    <source>
        <dbReference type="EMBL" id="KRX19687.1"/>
    </source>
</evidence>
<organism evidence="1 2">
    <name type="scientific">Trichinella nelsoni</name>
    <dbReference type="NCBI Taxonomy" id="6336"/>
    <lineage>
        <taxon>Eukaryota</taxon>
        <taxon>Metazoa</taxon>
        <taxon>Ecdysozoa</taxon>
        <taxon>Nematoda</taxon>
        <taxon>Enoplea</taxon>
        <taxon>Dorylaimia</taxon>
        <taxon>Trichinellida</taxon>
        <taxon>Trichinellidae</taxon>
        <taxon>Trichinella</taxon>
    </lineage>
</organism>
<accession>A0A0V0RZ91</accession>
<dbReference type="Proteomes" id="UP000054630">
    <property type="component" value="Unassembled WGS sequence"/>
</dbReference>
<sequence length="143" mass="15424">MNLNIFLYDTVAGATSAQVATDARCASAVTAAVGACVRAFARAPAPTFPQTRRTVALCRRVSLFEWLTVVSVTTIDRSNGKSYRQKTFKRSITAVENRNMKAAYAKQKQSKQAGRQPGVRAGRPVSTINVVALSTLLEQASSK</sequence>
<protein>
    <submittedName>
        <fullName evidence="1">Uncharacterized protein</fullName>
    </submittedName>
</protein>
<dbReference type="AlphaFoldDB" id="A0A0V0RZ91"/>
<dbReference type="EMBL" id="JYDL01000056">
    <property type="protein sequence ID" value="KRX19687.1"/>
    <property type="molecule type" value="Genomic_DNA"/>
</dbReference>
<gene>
    <name evidence="1" type="ORF">T07_14398</name>
</gene>
<proteinExistence type="predicted"/>
<keyword evidence="2" id="KW-1185">Reference proteome</keyword>